<dbReference type="Gene3D" id="3.10.20.440">
    <property type="entry name" value="2Fe-2S iron-sulphur cluster binding domain, sarcosine oxidase, alpha subunit, N-terminal domain"/>
    <property type="match status" value="1"/>
</dbReference>
<organism evidence="6">
    <name type="scientific">hydrothermal vent metagenome</name>
    <dbReference type="NCBI Taxonomy" id="652676"/>
    <lineage>
        <taxon>unclassified sequences</taxon>
        <taxon>metagenomes</taxon>
        <taxon>ecological metagenomes</taxon>
    </lineage>
</organism>
<evidence type="ECO:0000256" key="1">
    <source>
        <dbReference type="ARBA" id="ARBA00008609"/>
    </source>
</evidence>
<evidence type="ECO:0000259" key="4">
    <source>
        <dbReference type="Pfam" id="PF07992"/>
    </source>
</evidence>
<dbReference type="InterPro" id="IPR027266">
    <property type="entry name" value="TrmE/GcvT-like"/>
</dbReference>
<dbReference type="AlphaFoldDB" id="A0A170PR71"/>
<reference evidence="6" key="1">
    <citation type="submission" date="2015-10" db="EMBL/GenBank/DDBJ databases">
        <authorList>
            <person name="Gilbert D.G."/>
        </authorList>
    </citation>
    <scope>NUCLEOTIDE SEQUENCE</scope>
</reference>
<dbReference type="SUPFAM" id="SSF103025">
    <property type="entry name" value="Folate-binding domain"/>
    <property type="match status" value="1"/>
</dbReference>
<dbReference type="PANTHER" id="PTHR43757">
    <property type="entry name" value="AMINOMETHYLTRANSFERASE"/>
    <property type="match status" value="1"/>
</dbReference>
<dbReference type="PANTHER" id="PTHR43757:SF2">
    <property type="entry name" value="AMINOMETHYLTRANSFERASE, MITOCHONDRIAL"/>
    <property type="match status" value="1"/>
</dbReference>
<feature type="domain" description="SoxA A3" evidence="5">
    <location>
        <begin position="512"/>
        <end position="592"/>
    </location>
</feature>
<dbReference type="Gene3D" id="3.50.50.60">
    <property type="entry name" value="FAD/NAD(P)-binding domain"/>
    <property type="match status" value="2"/>
</dbReference>
<sequence>MSTRRLATGGLIDRSRPITFTWDGKKRAGYSGDTLASALIANGDRVVGRSFKYHRPRGVMSAGVEESGAMVTVGTGSRTDPNVKATVQELYDGLVARGQNAWPSVRFDLGAVNNLLGRFLAAGFYYKTFMGIPPLEWGSGTGMWMRYERIIRKAAGMGEASRLPDPDYYEHAHAFCDVLVVGAGPTGIAAARAAAESGLNVVLVEQDSLLGGTQLSTPFGDSGLIPSVEELESMGVRVMTRTTAFGLYDYSVAGLVERVTDHLPDPPGYLPRHRFWTLRAKYTIVAAGAIERHIAFGNNDRPGVMTAAAVRTYMNRFAVLPGENIIIATNNDSVYEGAFELSSAGAQVTLLDARSTVPNEHKEQLAEHNIEVRCGMAPLQVQGAGHIAALEVASADGNGWRAASTESCDLVVVSGGWSPVVNLLSHRGVKPVWDSTQACFLAIECAEPISVAGSAAGVWNSADCVASGQAAAGDAIQVLRGQTNKIIRPPIGGWQQPIRALYEVKVPGRKLKSFVDPQHDVTTEDVRLAHREGFVSVEHLKRYTTLGMATDQGKMGNIIGLALMAEALGKEIPEVGTTTFRPPYTPVSLGALRGRSVGRHFRPLRRTPLHEWNLDHAGTMTEAGLWQRPWYFAREGETLADAYVREAETTRRTVGLCDVTSLGKIAVQGPDATVFLNRVYSNAFAKLPIGKARYGIMLRDDGLVMDDGTTWRLSETEYFMTTTTAHAAPVMAWLEELLQTRWSDLKVHVTSVSEQWAGIAVAGPCSRTVLETCVEDPICVSNDNFPFMGVIETVLKDKIPCRIARISFSGELAYEVYTPSDYGPAAMDLLWGVSEPMGGCLYGLEALGAMRIEKGHVTGAELDGRVTIEDAGLGRMASPKKSYIGSALRKRPELVREDRPRLVGIFPRDRHETFNAGAILCAADAVQGFGDGWISGVTHSPELGHWIGLGFIAGGLEAWQGKSVVAADPVRKSDVAVEIVSPHMVDPDGERLYG</sequence>
<dbReference type="GO" id="GO:0046653">
    <property type="term" value="P:tetrahydrofolate metabolic process"/>
    <property type="evidence" value="ECO:0007669"/>
    <property type="project" value="InterPro"/>
</dbReference>
<gene>
    <name evidence="6" type="ORF">MGWOODY_XGa265</name>
</gene>
<feature type="domain" description="FAD/NAD(P)-binding" evidence="4">
    <location>
        <begin position="177"/>
        <end position="430"/>
    </location>
</feature>
<dbReference type="Pfam" id="PF01571">
    <property type="entry name" value="GCV_T"/>
    <property type="match status" value="1"/>
</dbReference>
<dbReference type="GO" id="GO:0005739">
    <property type="term" value="C:mitochondrion"/>
    <property type="evidence" value="ECO:0007669"/>
    <property type="project" value="TreeGrafter"/>
</dbReference>
<dbReference type="InterPro" id="IPR028896">
    <property type="entry name" value="GcvT/YgfZ/DmdA"/>
</dbReference>
<dbReference type="EC" id="1.5.3.1" evidence="6"/>
<dbReference type="Pfam" id="PF13510">
    <property type="entry name" value="Fer2_4"/>
    <property type="match status" value="1"/>
</dbReference>
<comment type="similarity">
    <text evidence="1">Belongs to the GcvT family.</text>
</comment>
<dbReference type="InterPro" id="IPR023753">
    <property type="entry name" value="FAD/NAD-binding_dom"/>
</dbReference>
<evidence type="ECO:0000259" key="3">
    <source>
        <dbReference type="Pfam" id="PF01571"/>
    </source>
</evidence>
<dbReference type="GO" id="GO:0008115">
    <property type="term" value="F:sarcosine oxidase activity"/>
    <property type="evidence" value="ECO:0007669"/>
    <property type="project" value="UniProtKB-EC"/>
</dbReference>
<dbReference type="InterPro" id="IPR006277">
    <property type="entry name" value="Sarcosine_oxidase_asu"/>
</dbReference>
<dbReference type="PRINTS" id="PR00368">
    <property type="entry name" value="FADPNR"/>
</dbReference>
<keyword evidence="2 6" id="KW-0560">Oxidoreductase</keyword>
<evidence type="ECO:0000313" key="6">
    <source>
        <dbReference type="EMBL" id="CUS51921.1"/>
    </source>
</evidence>
<dbReference type="Pfam" id="PF07992">
    <property type="entry name" value="Pyr_redox_2"/>
    <property type="match status" value="1"/>
</dbReference>
<feature type="domain" description="GCVT N-terminal" evidence="3">
    <location>
        <begin position="609"/>
        <end position="881"/>
    </location>
</feature>
<protein>
    <submittedName>
        <fullName evidence="6">Sarcosine oxidase alpha subunit</fullName>
        <ecNumber evidence="6">1.5.3.1</ecNumber>
    </submittedName>
</protein>
<dbReference type="SUPFAM" id="SSF51905">
    <property type="entry name" value="FAD/NAD(P)-binding domain"/>
    <property type="match status" value="1"/>
</dbReference>
<dbReference type="PRINTS" id="PR00411">
    <property type="entry name" value="PNDRDTASEI"/>
</dbReference>
<dbReference type="InterPro" id="IPR036188">
    <property type="entry name" value="FAD/NAD-bd_sf"/>
</dbReference>
<dbReference type="Gene3D" id="1.10.10.1100">
    <property type="entry name" value="BFD-like [2Fe-2S]-binding domain"/>
    <property type="match status" value="1"/>
</dbReference>
<evidence type="ECO:0000259" key="5">
    <source>
        <dbReference type="Pfam" id="PF17806"/>
    </source>
</evidence>
<evidence type="ECO:0000256" key="2">
    <source>
        <dbReference type="ARBA" id="ARBA00023002"/>
    </source>
</evidence>
<proteinExistence type="inferred from homology"/>
<dbReference type="InterPro" id="IPR042204">
    <property type="entry name" value="2Fe-2S-bd_N"/>
</dbReference>
<dbReference type="InterPro" id="IPR029043">
    <property type="entry name" value="GcvT/YgfZ_C"/>
</dbReference>
<dbReference type="InterPro" id="IPR041117">
    <property type="entry name" value="SoxA_A3"/>
</dbReference>
<accession>A0A170PR71</accession>
<dbReference type="Pfam" id="PF17806">
    <property type="entry name" value="SO_alpha_A3"/>
    <property type="match status" value="1"/>
</dbReference>
<name>A0A170PR71_9ZZZZ</name>
<dbReference type="EMBL" id="CZRL01000073">
    <property type="protein sequence ID" value="CUS51921.1"/>
    <property type="molecule type" value="Genomic_DNA"/>
</dbReference>
<dbReference type="InterPro" id="IPR006222">
    <property type="entry name" value="GCVT_N"/>
</dbReference>
<dbReference type="Gene3D" id="3.30.1360.120">
    <property type="entry name" value="Probable tRNA modification gtpase trme, domain 1"/>
    <property type="match status" value="1"/>
</dbReference>
<dbReference type="SUPFAM" id="SSF101790">
    <property type="entry name" value="Aminomethyltransferase beta-barrel domain"/>
    <property type="match status" value="1"/>
</dbReference>
<dbReference type="NCBIfam" id="TIGR01372">
    <property type="entry name" value="soxA"/>
    <property type="match status" value="1"/>
</dbReference>
<dbReference type="InterPro" id="IPR041854">
    <property type="entry name" value="BFD-like_2Fe2S-bd_dom_sf"/>
</dbReference>